<organism evidence="1 2">
    <name type="scientific">Gimesia aquarii</name>
    <dbReference type="NCBI Taxonomy" id="2527964"/>
    <lineage>
        <taxon>Bacteria</taxon>
        <taxon>Pseudomonadati</taxon>
        <taxon>Planctomycetota</taxon>
        <taxon>Planctomycetia</taxon>
        <taxon>Planctomycetales</taxon>
        <taxon>Planctomycetaceae</taxon>
        <taxon>Gimesia</taxon>
    </lineage>
</organism>
<gene>
    <name evidence="1" type="ORF">V202x_35880</name>
</gene>
<dbReference type="AlphaFoldDB" id="A0A517WY65"/>
<keyword evidence="2" id="KW-1185">Reference proteome</keyword>
<protein>
    <submittedName>
        <fullName evidence="1">Uncharacterized protein</fullName>
    </submittedName>
</protein>
<proteinExistence type="predicted"/>
<dbReference type="Proteomes" id="UP000318384">
    <property type="component" value="Chromosome"/>
</dbReference>
<name>A0A517WY65_9PLAN</name>
<evidence type="ECO:0000313" key="1">
    <source>
        <dbReference type="EMBL" id="QDU10189.1"/>
    </source>
</evidence>
<sequence length="35" mass="4062">MNMLIIYLQKQGIYLDYRASVLDNNAKACFCMGIF</sequence>
<evidence type="ECO:0000313" key="2">
    <source>
        <dbReference type="Proteomes" id="UP000318384"/>
    </source>
</evidence>
<accession>A0A517WY65</accession>
<dbReference type="EMBL" id="CP037422">
    <property type="protein sequence ID" value="QDU10189.1"/>
    <property type="molecule type" value="Genomic_DNA"/>
</dbReference>
<reference evidence="1 2" key="1">
    <citation type="submission" date="2019-03" db="EMBL/GenBank/DDBJ databases">
        <title>Deep-cultivation of Planctomycetes and their phenomic and genomic characterization uncovers novel biology.</title>
        <authorList>
            <person name="Wiegand S."/>
            <person name="Jogler M."/>
            <person name="Boedeker C."/>
            <person name="Pinto D."/>
            <person name="Vollmers J."/>
            <person name="Rivas-Marin E."/>
            <person name="Kohn T."/>
            <person name="Peeters S.H."/>
            <person name="Heuer A."/>
            <person name="Rast P."/>
            <person name="Oberbeckmann S."/>
            <person name="Bunk B."/>
            <person name="Jeske O."/>
            <person name="Meyerdierks A."/>
            <person name="Storesund J.E."/>
            <person name="Kallscheuer N."/>
            <person name="Luecker S."/>
            <person name="Lage O.M."/>
            <person name="Pohl T."/>
            <person name="Merkel B.J."/>
            <person name="Hornburger P."/>
            <person name="Mueller R.-W."/>
            <person name="Bruemmer F."/>
            <person name="Labrenz M."/>
            <person name="Spormann A.M."/>
            <person name="Op den Camp H."/>
            <person name="Overmann J."/>
            <person name="Amann R."/>
            <person name="Jetten M.S.M."/>
            <person name="Mascher T."/>
            <person name="Medema M.H."/>
            <person name="Devos D.P."/>
            <person name="Kaster A.-K."/>
            <person name="Ovreas L."/>
            <person name="Rohde M."/>
            <person name="Galperin M.Y."/>
            <person name="Jogler C."/>
        </authorList>
    </citation>
    <scope>NUCLEOTIDE SEQUENCE [LARGE SCALE GENOMIC DNA]</scope>
    <source>
        <strain evidence="1 2">V202</strain>
    </source>
</reference>